<dbReference type="PANTHER" id="PTHR43471">
    <property type="entry name" value="ABC TRANSPORTER PERMEASE"/>
    <property type="match status" value="1"/>
</dbReference>
<dbReference type="KEGG" id="daw:HS1_002002"/>
<protein>
    <submittedName>
        <fullName evidence="3">ABC transporter permease</fullName>
    </submittedName>
</protein>
<sequence length="264" mass="29997">MGKVYWISWLAFKEGIKHRILYGIISFFIFVAAVSLLFADFFAIDVVKVGIDFALSGTSLTGLLILFFLCIPMLNRDLDKRTVYFPISSPVSRAQYILGKFFGLFFILLACMVILGILSCLLIKLFMTLYKAYIPLNFSWAKIFLALVFSFLSFLVLLSVIFFFWSISSKGFIVSTFSLMTYIIGESTAVVKEMVSSHPGVIKHIVNFASWVFPNLSYFDLKKVAAHGLHIHLGYILKVSIYAWFYIAILLTLTIIIFQKKDLG</sequence>
<feature type="transmembrane region" description="Helical" evidence="1">
    <location>
        <begin position="20"/>
        <end position="41"/>
    </location>
</feature>
<feature type="transmembrane region" description="Helical" evidence="1">
    <location>
        <begin position="94"/>
        <end position="123"/>
    </location>
</feature>
<keyword evidence="1" id="KW-1133">Transmembrane helix</keyword>
<dbReference type="GO" id="GO:0005886">
    <property type="term" value="C:plasma membrane"/>
    <property type="evidence" value="ECO:0007669"/>
    <property type="project" value="UniProtKB-SubCell"/>
</dbReference>
<dbReference type="Proteomes" id="UP000885738">
    <property type="component" value="Unassembled WGS sequence"/>
</dbReference>
<evidence type="ECO:0000313" key="2">
    <source>
        <dbReference type="EMBL" id="AMM41794.1"/>
    </source>
</evidence>
<dbReference type="Proteomes" id="UP000070560">
    <property type="component" value="Chromosome"/>
</dbReference>
<keyword evidence="4" id="KW-1185">Reference proteome</keyword>
<dbReference type="EMBL" id="DRIH01000234">
    <property type="protein sequence ID" value="HEC68447.1"/>
    <property type="molecule type" value="Genomic_DNA"/>
</dbReference>
<feature type="transmembrane region" description="Helical" evidence="1">
    <location>
        <begin position="143"/>
        <end position="165"/>
    </location>
</feature>
<dbReference type="AlphaFoldDB" id="A0A7C1ZPD1"/>
<gene>
    <name evidence="3" type="ORF">ENI35_06545</name>
    <name evidence="2" type="ORF">HS1_002002</name>
</gene>
<evidence type="ECO:0000313" key="4">
    <source>
        <dbReference type="Proteomes" id="UP000070560"/>
    </source>
</evidence>
<feature type="transmembrane region" description="Helical" evidence="1">
    <location>
        <begin position="53"/>
        <end position="74"/>
    </location>
</feature>
<dbReference type="GO" id="GO:0140359">
    <property type="term" value="F:ABC-type transporter activity"/>
    <property type="evidence" value="ECO:0007669"/>
    <property type="project" value="InterPro"/>
</dbReference>
<feature type="transmembrane region" description="Helical" evidence="1">
    <location>
        <begin position="239"/>
        <end position="258"/>
    </location>
</feature>
<organism evidence="3">
    <name type="scientific">Desulfofervidus auxilii</name>
    <dbReference type="NCBI Taxonomy" id="1621989"/>
    <lineage>
        <taxon>Bacteria</taxon>
        <taxon>Pseudomonadati</taxon>
        <taxon>Thermodesulfobacteriota</taxon>
        <taxon>Candidatus Desulfofervidia</taxon>
        <taxon>Candidatus Desulfofervidales</taxon>
        <taxon>Candidatus Desulfofervidaceae</taxon>
        <taxon>Candidatus Desulfofervidus</taxon>
    </lineage>
</organism>
<evidence type="ECO:0000313" key="3">
    <source>
        <dbReference type="EMBL" id="HEC68447.1"/>
    </source>
</evidence>
<name>A0A7C1ZPD1_DESA2</name>
<keyword evidence="1" id="KW-0812">Transmembrane</keyword>
<feature type="transmembrane region" description="Helical" evidence="1">
    <location>
        <begin position="171"/>
        <end position="189"/>
    </location>
</feature>
<keyword evidence="1" id="KW-0472">Membrane</keyword>
<proteinExistence type="predicted"/>
<reference evidence="2 4" key="1">
    <citation type="submission" date="2015-10" db="EMBL/GenBank/DDBJ databases">
        <title>Candidatus Desulfofervidus auxilii, a hydrogenotrophic sulfate-reducing bacterium involved in the thermophilic anaerobic oxidation of methane.</title>
        <authorList>
            <person name="Krukenberg V."/>
            <person name="Richter M."/>
            <person name="Wegener G."/>
        </authorList>
    </citation>
    <scope>NUCLEOTIDE SEQUENCE [LARGE SCALE GENOMIC DNA]</scope>
    <source>
        <strain evidence="2 4">HS1</strain>
    </source>
</reference>
<dbReference type="EMBL" id="CP013015">
    <property type="protein sequence ID" value="AMM41794.1"/>
    <property type="molecule type" value="Genomic_DNA"/>
</dbReference>
<dbReference type="RefSeq" id="WP_066064835.1">
    <property type="nucleotide sequence ID" value="NZ_CP013015.1"/>
</dbReference>
<reference evidence="3" key="2">
    <citation type="journal article" date="2020" name="mSystems">
        <title>Genome- and Community-Level Interaction Insights into Carbon Utilization and Element Cycling Functions of Hydrothermarchaeota in Hydrothermal Sediment.</title>
        <authorList>
            <person name="Zhou Z."/>
            <person name="Liu Y."/>
            <person name="Xu W."/>
            <person name="Pan J."/>
            <person name="Luo Z.H."/>
            <person name="Li M."/>
        </authorList>
    </citation>
    <scope>NUCLEOTIDE SEQUENCE [LARGE SCALE GENOMIC DNA]</scope>
    <source>
        <strain evidence="3">HyVt-389</strain>
    </source>
</reference>
<evidence type="ECO:0000256" key="1">
    <source>
        <dbReference type="SAM" id="Phobius"/>
    </source>
</evidence>
<accession>A0A7C1ZPD1</accession>
<dbReference type="PANTHER" id="PTHR43471:SF10">
    <property type="entry name" value="SLL1107 PROTEIN"/>
    <property type="match status" value="1"/>
</dbReference>
<dbReference type="OrthoDB" id="9810558at2"/>